<comment type="catalytic activity">
    <reaction evidence="11">
        <text>Couples ATP hydrolysis with the unwinding of duplex DNA by translocating in the 3'-5' direction.</text>
        <dbReference type="EC" id="5.6.2.4"/>
    </reaction>
</comment>
<dbReference type="OrthoDB" id="9810135at2"/>
<dbReference type="GO" id="GO:0005829">
    <property type="term" value="C:cytosol"/>
    <property type="evidence" value="ECO:0007669"/>
    <property type="project" value="TreeGrafter"/>
</dbReference>
<dbReference type="AlphaFoldDB" id="A0A1Y5TQ08"/>
<organism evidence="19 20">
    <name type="scientific">Falsiruegeria litorea R37</name>
    <dbReference type="NCBI Taxonomy" id="1200284"/>
    <lineage>
        <taxon>Bacteria</taxon>
        <taxon>Pseudomonadati</taxon>
        <taxon>Pseudomonadota</taxon>
        <taxon>Alphaproteobacteria</taxon>
        <taxon>Rhodobacterales</taxon>
        <taxon>Roseobacteraceae</taxon>
        <taxon>Falsiruegeria</taxon>
    </lineage>
</organism>
<dbReference type="GO" id="GO:0043138">
    <property type="term" value="F:3'-5' DNA helicase activity"/>
    <property type="evidence" value="ECO:0007669"/>
    <property type="project" value="UniProtKB-EC"/>
</dbReference>
<keyword evidence="10" id="KW-0413">Isomerase</keyword>
<dbReference type="GO" id="GO:0004527">
    <property type="term" value="F:exonuclease activity"/>
    <property type="evidence" value="ECO:0007669"/>
    <property type="project" value="UniProtKB-KW"/>
</dbReference>
<keyword evidence="9" id="KW-0234">DNA repair</keyword>
<keyword evidence="1" id="KW-0540">Nuclease</keyword>
<evidence type="ECO:0000256" key="15">
    <source>
        <dbReference type="PROSITE-ProRule" id="PRU00560"/>
    </source>
</evidence>
<dbReference type="PANTHER" id="PTHR11070:SF2">
    <property type="entry name" value="ATP-DEPENDENT DNA HELICASE SRS2"/>
    <property type="match status" value="1"/>
</dbReference>
<dbReference type="Pfam" id="PF00580">
    <property type="entry name" value="UvrD-helicase"/>
    <property type="match status" value="1"/>
</dbReference>
<evidence type="ECO:0000313" key="20">
    <source>
        <dbReference type="Proteomes" id="UP000193077"/>
    </source>
</evidence>
<feature type="region of interest" description="Disordered" evidence="16">
    <location>
        <begin position="920"/>
        <end position="939"/>
    </location>
</feature>
<dbReference type="NCBIfam" id="TIGR02784">
    <property type="entry name" value="addA_alphas"/>
    <property type="match status" value="1"/>
</dbReference>
<dbReference type="PROSITE" id="PS51217">
    <property type="entry name" value="UVRD_HELICASE_CTER"/>
    <property type="match status" value="1"/>
</dbReference>
<evidence type="ECO:0000259" key="17">
    <source>
        <dbReference type="PROSITE" id="PS51198"/>
    </source>
</evidence>
<feature type="binding site" evidence="15">
    <location>
        <begin position="25"/>
        <end position="32"/>
    </location>
    <ligand>
        <name>ATP</name>
        <dbReference type="ChEBI" id="CHEBI:30616"/>
    </ligand>
</feature>
<evidence type="ECO:0000256" key="9">
    <source>
        <dbReference type="ARBA" id="ARBA00023204"/>
    </source>
</evidence>
<keyword evidence="2 15" id="KW-0547">Nucleotide-binding</keyword>
<dbReference type="Gene3D" id="3.40.50.300">
    <property type="entry name" value="P-loop containing nucleotide triphosphate hydrolases"/>
    <property type="match status" value="4"/>
</dbReference>
<feature type="domain" description="UvrD-like helicase ATP-binding" evidence="17">
    <location>
        <begin position="4"/>
        <end position="477"/>
    </location>
</feature>
<evidence type="ECO:0000313" key="19">
    <source>
        <dbReference type="EMBL" id="SLN69251.1"/>
    </source>
</evidence>
<dbReference type="Pfam" id="PF12705">
    <property type="entry name" value="PDDEXK_1"/>
    <property type="match status" value="1"/>
</dbReference>
<dbReference type="PANTHER" id="PTHR11070">
    <property type="entry name" value="UVRD / RECB / PCRA DNA HELICASE FAMILY MEMBER"/>
    <property type="match status" value="1"/>
</dbReference>
<keyword evidence="7 15" id="KW-0067">ATP-binding</keyword>
<dbReference type="Proteomes" id="UP000193077">
    <property type="component" value="Unassembled WGS sequence"/>
</dbReference>
<proteinExistence type="predicted"/>
<evidence type="ECO:0000256" key="2">
    <source>
        <dbReference type="ARBA" id="ARBA00022741"/>
    </source>
</evidence>
<evidence type="ECO:0000256" key="8">
    <source>
        <dbReference type="ARBA" id="ARBA00023125"/>
    </source>
</evidence>
<dbReference type="InterPro" id="IPR027417">
    <property type="entry name" value="P-loop_NTPase"/>
</dbReference>
<protein>
    <recommendedName>
        <fullName evidence="12">DNA 3'-5' helicase</fullName>
        <ecNumber evidence="12">5.6.2.4</ecNumber>
    </recommendedName>
    <alternativeName>
        <fullName evidence="13">DNA 3'-5' helicase II</fullName>
    </alternativeName>
</protein>
<dbReference type="GO" id="GO:0000725">
    <property type="term" value="P:recombinational repair"/>
    <property type="evidence" value="ECO:0007669"/>
    <property type="project" value="TreeGrafter"/>
</dbReference>
<feature type="domain" description="UvrD-like helicase C-terminal" evidence="18">
    <location>
        <begin position="503"/>
        <end position="782"/>
    </location>
</feature>
<dbReference type="SUPFAM" id="SSF52980">
    <property type="entry name" value="Restriction endonuclease-like"/>
    <property type="match status" value="1"/>
</dbReference>
<evidence type="ECO:0000256" key="4">
    <source>
        <dbReference type="ARBA" id="ARBA00022801"/>
    </source>
</evidence>
<evidence type="ECO:0000256" key="10">
    <source>
        <dbReference type="ARBA" id="ARBA00023235"/>
    </source>
</evidence>
<dbReference type="InterPro" id="IPR014017">
    <property type="entry name" value="DNA_helicase_UvrD-like_C"/>
</dbReference>
<evidence type="ECO:0000256" key="1">
    <source>
        <dbReference type="ARBA" id="ARBA00022722"/>
    </source>
</evidence>
<dbReference type="PROSITE" id="PS51198">
    <property type="entry name" value="UVRD_HELICASE_ATP_BIND"/>
    <property type="match status" value="1"/>
</dbReference>
<evidence type="ECO:0000256" key="14">
    <source>
        <dbReference type="ARBA" id="ARBA00048988"/>
    </source>
</evidence>
<dbReference type="InterPro" id="IPR011335">
    <property type="entry name" value="Restrct_endonuc-II-like"/>
</dbReference>
<keyword evidence="5 15" id="KW-0347">Helicase</keyword>
<evidence type="ECO:0000256" key="11">
    <source>
        <dbReference type="ARBA" id="ARBA00034617"/>
    </source>
</evidence>
<evidence type="ECO:0000256" key="7">
    <source>
        <dbReference type="ARBA" id="ARBA00022840"/>
    </source>
</evidence>
<comment type="catalytic activity">
    <reaction evidence="14">
        <text>ATP + H2O = ADP + phosphate + H(+)</text>
        <dbReference type="Rhea" id="RHEA:13065"/>
        <dbReference type="ChEBI" id="CHEBI:15377"/>
        <dbReference type="ChEBI" id="CHEBI:15378"/>
        <dbReference type="ChEBI" id="CHEBI:30616"/>
        <dbReference type="ChEBI" id="CHEBI:43474"/>
        <dbReference type="ChEBI" id="CHEBI:456216"/>
        <dbReference type="EC" id="5.6.2.4"/>
    </reaction>
</comment>
<evidence type="ECO:0000256" key="16">
    <source>
        <dbReference type="SAM" id="MobiDB-lite"/>
    </source>
</evidence>
<keyword evidence="4 15" id="KW-0378">Hydrolase</keyword>
<dbReference type="GO" id="GO:0016887">
    <property type="term" value="F:ATP hydrolysis activity"/>
    <property type="evidence" value="ECO:0007669"/>
    <property type="project" value="RHEA"/>
</dbReference>
<gene>
    <name evidence="19" type="primary">addA</name>
    <name evidence="19" type="ORF">TRL7639_04004</name>
</gene>
<dbReference type="EMBL" id="FWFO01000005">
    <property type="protein sequence ID" value="SLN69251.1"/>
    <property type="molecule type" value="Genomic_DNA"/>
</dbReference>
<dbReference type="Pfam" id="PF13361">
    <property type="entry name" value="UvrD_C"/>
    <property type="match status" value="1"/>
</dbReference>
<reference evidence="19 20" key="1">
    <citation type="submission" date="2017-03" db="EMBL/GenBank/DDBJ databases">
        <authorList>
            <person name="Afonso C.L."/>
            <person name="Miller P.J."/>
            <person name="Scott M.A."/>
            <person name="Spackman E."/>
            <person name="Goraichik I."/>
            <person name="Dimitrov K.M."/>
            <person name="Suarez D.L."/>
            <person name="Swayne D.E."/>
        </authorList>
    </citation>
    <scope>NUCLEOTIDE SEQUENCE [LARGE SCALE GENOMIC DNA]</scope>
    <source>
        <strain evidence="19 20">CECT 7639</strain>
    </source>
</reference>
<dbReference type="Gene3D" id="3.90.320.10">
    <property type="match status" value="1"/>
</dbReference>
<dbReference type="InterPro" id="IPR038726">
    <property type="entry name" value="PDDEXK_AddAB-type"/>
</dbReference>
<dbReference type="InterPro" id="IPR011604">
    <property type="entry name" value="PDDEXK-like_dom_sf"/>
</dbReference>
<dbReference type="GO" id="GO:0005524">
    <property type="term" value="F:ATP binding"/>
    <property type="evidence" value="ECO:0007669"/>
    <property type="project" value="UniProtKB-UniRule"/>
</dbReference>
<evidence type="ECO:0000256" key="13">
    <source>
        <dbReference type="ARBA" id="ARBA00034923"/>
    </source>
</evidence>
<dbReference type="InterPro" id="IPR014016">
    <property type="entry name" value="UvrD-like_ATP-bd"/>
</dbReference>
<keyword evidence="8" id="KW-0238">DNA-binding</keyword>
<dbReference type="EC" id="5.6.2.4" evidence="12"/>
<evidence type="ECO:0000256" key="3">
    <source>
        <dbReference type="ARBA" id="ARBA00022763"/>
    </source>
</evidence>
<keyword evidence="3" id="KW-0227">DNA damage</keyword>
<evidence type="ECO:0000256" key="5">
    <source>
        <dbReference type="ARBA" id="ARBA00022806"/>
    </source>
</evidence>
<dbReference type="GO" id="GO:0033202">
    <property type="term" value="C:DNA helicase complex"/>
    <property type="evidence" value="ECO:0007669"/>
    <property type="project" value="TreeGrafter"/>
</dbReference>
<dbReference type="GO" id="GO:0003677">
    <property type="term" value="F:DNA binding"/>
    <property type="evidence" value="ECO:0007669"/>
    <property type="project" value="UniProtKB-KW"/>
</dbReference>
<keyword evidence="20" id="KW-1185">Reference proteome</keyword>
<dbReference type="RefSeq" id="WP_085797652.1">
    <property type="nucleotide sequence ID" value="NZ_FWFO01000005.1"/>
</dbReference>
<evidence type="ECO:0000256" key="6">
    <source>
        <dbReference type="ARBA" id="ARBA00022839"/>
    </source>
</evidence>
<evidence type="ECO:0000259" key="18">
    <source>
        <dbReference type="PROSITE" id="PS51217"/>
    </source>
</evidence>
<dbReference type="InterPro" id="IPR014151">
    <property type="entry name" value="DNA_helicase_AddA"/>
</dbReference>
<evidence type="ECO:0000256" key="12">
    <source>
        <dbReference type="ARBA" id="ARBA00034808"/>
    </source>
</evidence>
<name>A0A1Y5TQ08_9RHOB</name>
<dbReference type="SUPFAM" id="SSF52540">
    <property type="entry name" value="P-loop containing nucleoside triphosphate hydrolases"/>
    <property type="match status" value="1"/>
</dbReference>
<dbReference type="InterPro" id="IPR000212">
    <property type="entry name" value="DNA_helicase_UvrD/REP"/>
</dbReference>
<keyword evidence="6" id="KW-0269">Exonuclease</keyword>
<sequence length="1119" mass="123265">MSQRNEATQKQVTAAQPNASTWLSANAGSGKTRVLTDRVARLLLSDVQPQHILCLTYTKAAASEMQNRLFKRLGEWAMLPDEKLYSQLNDLGVDGVVNTDRLSHARTLFARAIETPGGLKIQTIHSFCASLLRRFPLEAGVSPQFSEMEDRSAALLREEIVEALAEGDQAHLVDDIARYVTDTGFDGLTQAITQKRDAFTGAVDWAALMGCFELPADFDEQALLDRVYLGGELELISAIRPLLTDSGGNNAKAAAKLAGFTDRTLATLPILESVLLTGAGAKEPFTAKLNGFPTKALREGAMAAQMPQLEALMRRVEDAREQRLALVAARKSLALHRFASVFLPEYERRKQLRGWLDFDDLILKARQLLNDPSVAAWVLYRLDGGIDHILVDEAQDTSPAQWDVIEKLAQEFTSGEGARSDVERTIFVVGDKKQSIYSFQGADPEAFDRMQQEFGHRLEEADSHLVSLTLEYSFRSSAAVLGLVDQVFDGKVEAGFHDEAKHKAFKAALPGRVDIWPVVEKVDDDDDRPWTDPVDRPSAQHHTVILAEQVARAIKRMIDEGETIPEDGSGPGKFVRRRVKPGDFMILVQRRSDLFAEIIRACKAAGLPIAGADRLKVGAELAVKDLAALLSFLATPEDDLSLATVLKSPLLGWSEQQLFDLAHRRTDKYLWPALRNRAEEFPETLAVLNDLRGMTDFLRPYDLIERILTRHGGRQKLLGRLGAEAEDGINALLSQALAYERTDIPSLTGFLVWMQTDDLEIKRQMGGVGNMIRVMTVHGSKGLESPIVILPDTGARRAPTDDEIMMAGDMPLWKVSRDVSPGAIAQARTEAQARQMNERLRLLYVALTRAEKWLIVAAAGDLDKSGDSWYQMVESAMREKGAEAIPNTTIQRLQHGDWSGLALREEQAPEKTTVTLPDHFRSRAPAPVPSPATISPSDLGGAKALAGDMGLDEETAKLRGTRIHTLLEHLPGIAPTAWRQVGAQLLPDLTSAEFDDVFNEAQRVFIADDLTHVFARDTLAEVPISATLGEARMHGIIDRLIVTDGHVQAIDFKTNATVPEIAEGCPSGLLRQMGAYAQALAQIYPGREIRTAILWTRTATLMPLPHDLVTDALRNTQIS</sequence>
<accession>A0A1Y5TQ08</accession>